<proteinExistence type="inferred from homology"/>
<dbReference type="Pfam" id="PF14703">
    <property type="entry name" value="PHM7_cyt"/>
    <property type="match status" value="1"/>
</dbReference>
<feature type="transmembrane region" description="Helical" evidence="8">
    <location>
        <begin position="30"/>
        <end position="52"/>
    </location>
</feature>
<evidence type="ECO:0000259" key="9">
    <source>
        <dbReference type="Pfam" id="PF02714"/>
    </source>
</evidence>
<reference evidence="13" key="1">
    <citation type="submission" date="2020-02" db="EMBL/GenBank/DDBJ databases">
        <authorList>
            <person name="Palmer J.M."/>
        </authorList>
    </citation>
    <scope>NUCLEOTIDE SEQUENCE</scope>
    <source>
        <strain evidence="13">EPUS1.4</strain>
        <tissue evidence="13">Thallus</tissue>
    </source>
</reference>
<evidence type="ECO:0000313" key="13">
    <source>
        <dbReference type="EMBL" id="KAF7510828.1"/>
    </source>
</evidence>
<evidence type="ECO:0000256" key="8">
    <source>
        <dbReference type="SAM" id="Phobius"/>
    </source>
</evidence>
<evidence type="ECO:0000259" key="11">
    <source>
        <dbReference type="Pfam" id="PF13967"/>
    </source>
</evidence>
<dbReference type="PANTHER" id="PTHR13018">
    <property type="entry name" value="PROBABLE MEMBRANE PROTEIN DUF221-RELATED"/>
    <property type="match status" value="1"/>
</dbReference>
<dbReference type="InterPro" id="IPR022257">
    <property type="entry name" value="PHM7_ext"/>
</dbReference>
<dbReference type="InterPro" id="IPR032880">
    <property type="entry name" value="CSC1/OSCA1-like_N"/>
</dbReference>
<dbReference type="Pfam" id="PF02714">
    <property type="entry name" value="RSN1_7TM"/>
    <property type="match status" value="1"/>
</dbReference>
<feature type="region of interest" description="Disordered" evidence="7">
    <location>
        <begin position="269"/>
        <end position="308"/>
    </location>
</feature>
<feature type="domain" description="CSC1/OSCA1-like 7TM region" evidence="9">
    <location>
        <begin position="405"/>
        <end position="674"/>
    </location>
</feature>
<dbReference type="AlphaFoldDB" id="A0A8H7AKN6"/>
<feature type="transmembrane region" description="Helical" evidence="8">
    <location>
        <begin position="604"/>
        <end position="630"/>
    </location>
</feature>
<dbReference type="OrthoDB" id="1076608at2759"/>
<evidence type="ECO:0000256" key="7">
    <source>
        <dbReference type="SAM" id="MobiDB-lite"/>
    </source>
</evidence>
<feature type="transmembrane region" description="Helical" evidence="8">
    <location>
        <begin position="160"/>
        <end position="179"/>
    </location>
</feature>
<feature type="transmembrane region" description="Helical" evidence="8">
    <location>
        <begin position="407"/>
        <end position="429"/>
    </location>
</feature>
<evidence type="ECO:0000256" key="2">
    <source>
        <dbReference type="ARBA" id="ARBA00007779"/>
    </source>
</evidence>
<evidence type="ECO:0000256" key="5">
    <source>
        <dbReference type="ARBA" id="ARBA00022989"/>
    </source>
</evidence>
<feature type="transmembrane region" description="Helical" evidence="8">
    <location>
        <begin position="683"/>
        <end position="700"/>
    </location>
</feature>
<keyword evidence="14" id="KW-1185">Reference proteome</keyword>
<keyword evidence="3" id="KW-0813">Transport</keyword>
<comment type="subcellular location">
    <subcellularLocation>
        <location evidence="1">Membrane</location>
        <topology evidence="1">Multi-pass membrane protein</topology>
    </subcellularLocation>
</comment>
<dbReference type="GO" id="GO:0005886">
    <property type="term" value="C:plasma membrane"/>
    <property type="evidence" value="ECO:0007669"/>
    <property type="project" value="TreeGrafter"/>
</dbReference>
<dbReference type="Proteomes" id="UP000606974">
    <property type="component" value="Unassembled WGS sequence"/>
</dbReference>
<feature type="transmembrane region" description="Helical" evidence="8">
    <location>
        <begin position="113"/>
        <end position="133"/>
    </location>
</feature>
<keyword evidence="6 8" id="KW-0472">Membrane</keyword>
<name>A0A8H7AKN6_9EURO</name>
<evidence type="ECO:0000256" key="4">
    <source>
        <dbReference type="ARBA" id="ARBA00022692"/>
    </source>
</evidence>
<comment type="similarity">
    <text evidence="2">Belongs to the CSC1 (TC 1.A.17) family.</text>
</comment>
<protein>
    <recommendedName>
        <fullName evidence="15">DUF221-domain-containing protein</fullName>
    </recommendedName>
</protein>
<evidence type="ECO:0000256" key="3">
    <source>
        <dbReference type="ARBA" id="ARBA00022448"/>
    </source>
</evidence>
<organism evidence="13 14">
    <name type="scientific">Endocarpon pusillum</name>
    <dbReference type="NCBI Taxonomy" id="364733"/>
    <lineage>
        <taxon>Eukaryota</taxon>
        <taxon>Fungi</taxon>
        <taxon>Dikarya</taxon>
        <taxon>Ascomycota</taxon>
        <taxon>Pezizomycotina</taxon>
        <taxon>Eurotiomycetes</taxon>
        <taxon>Chaetothyriomycetidae</taxon>
        <taxon>Verrucariales</taxon>
        <taxon>Verrucariaceae</taxon>
        <taxon>Endocarpon</taxon>
    </lineage>
</organism>
<feature type="transmembrane region" description="Helical" evidence="8">
    <location>
        <begin position="497"/>
        <end position="522"/>
    </location>
</feature>
<keyword evidence="4 8" id="KW-0812">Transmembrane</keyword>
<feature type="domain" description="CSC1/OSCA1-like N-terminal transmembrane" evidence="11">
    <location>
        <begin position="33"/>
        <end position="181"/>
    </location>
</feature>
<dbReference type="Pfam" id="PF13967">
    <property type="entry name" value="RSN1_TM"/>
    <property type="match status" value="1"/>
</dbReference>
<dbReference type="GO" id="GO:0005227">
    <property type="term" value="F:calcium-activated cation channel activity"/>
    <property type="evidence" value="ECO:0007669"/>
    <property type="project" value="InterPro"/>
</dbReference>
<dbReference type="InterPro" id="IPR027815">
    <property type="entry name" value="CSC1/OSCA1-like_cyt"/>
</dbReference>
<comment type="caution">
    <text evidence="13">The sequence shown here is derived from an EMBL/GenBank/DDBJ whole genome shotgun (WGS) entry which is preliminary data.</text>
</comment>
<keyword evidence="5 8" id="KW-1133">Transmembrane helix</keyword>
<feature type="transmembrane region" description="Helical" evidence="8">
    <location>
        <begin position="449"/>
        <end position="476"/>
    </location>
</feature>
<feature type="transmembrane region" description="Helical" evidence="8">
    <location>
        <begin position="655"/>
        <end position="676"/>
    </location>
</feature>
<dbReference type="Pfam" id="PF12621">
    <property type="entry name" value="PHM7_ext"/>
    <property type="match status" value="1"/>
</dbReference>
<sequence length="868" mass="96666">MAPYESPTIAAVEGNKWIGKLLKDSGSTSLSSIVATLIPTTITAVIFIAVFLRIRDRYRELYAPRTFMGTIPEKDRTPSSRQKGSHWFHDFRTLDDKFVLQHQSLDGYLFLRFFKLIVFICTAGCCFVLPILLPVNATGGGDSSQLDRLTFSNVNDNKRLYAHAIVAWVFLGLVIVTITREQFFLVGAHQAYISSKSNASRLSSRVVLFLFAPKEALREDRLRDTFGSEAQKIWIVSDHRKLEKLVSQRNARAVTLEAAEVQLIREANKRKMDRTRGESNGVSTESGNRPAATVPDQSRPKHKSTPVVGRKVDTVEWGRKTLSELQRQVQEQRERNKSTAQPESSAVFVAYSSPAAAQRAYHEVGFHPVVSKVTKDRILGVQPKEVIWTNLSVSPPSRITRVSLATALEFATILFWAIPIGLVGAISNINYLTDKVKFLRFLDNLPSSVIGLISGLVPPLAISTLISYVPIILRTIRKTSGEPTTPQAELKTQNRYFIFQVTQVFLVTTFSSGAAAVATKIAQDPSQTPTLLAKHLPQASNFYLAFILVQGTASAAKNLLSYSDLFEYLIYDRFFDKTPRDKYNRFTSLKNISWGSVYPKFTNLAVIAIAYSCIAPLILVFASAGLYLFYLSYRYNMLYVLQPKVDSKGECYGRALQHMFTGVYLSELCLVGLFAAREAPGPSTLMIILLIATIIYHSALNRVLNSVKANFAISEEGETVPLLAAEEGNGDNLGHHASQSKPADIGLSRLPSSISEPIAKAVESYIASTRNTVKSVMNDPSARIDEDEVHYTEEEMQTAYLNPAMTSKTPKLWLVRDEMGVSKHEIEENEAAGIVATDEGAFLDSQNRIRWAKHDFSKVPIFKEPVKY</sequence>
<gene>
    <name evidence="13" type="ORF">GJ744_005928</name>
</gene>
<dbReference type="InterPro" id="IPR003864">
    <property type="entry name" value="CSC1/OSCA1-like_7TM"/>
</dbReference>
<evidence type="ECO:0000256" key="6">
    <source>
        <dbReference type="ARBA" id="ARBA00023136"/>
    </source>
</evidence>
<dbReference type="InterPro" id="IPR045122">
    <property type="entry name" value="Csc1-like"/>
</dbReference>
<evidence type="ECO:0000259" key="12">
    <source>
        <dbReference type="Pfam" id="PF14703"/>
    </source>
</evidence>
<dbReference type="PANTHER" id="PTHR13018:SF26">
    <property type="entry name" value="DOMAIN PROTEIN, PUTATIVE (AFU_ORTHOLOGUE AFUA_5G10920)-RELATED"/>
    <property type="match status" value="1"/>
</dbReference>
<feature type="compositionally biased region" description="Polar residues" evidence="7">
    <location>
        <begin position="278"/>
        <end position="287"/>
    </location>
</feature>
<feature type="domain" description="10TM putative phosphate transporter extracellular tail" evidence="10">
    <location>
        <begin position="783"/>
        <end position="853"/>
    </location>
</feature>
<accession>A0A8H7AKN6</accession>
<evidence type="ECO:0000259" key="10">
    <source>
        <dbReference type="Pfam" id="PF12621"/>
    </source>
</evidence>
<evidence type="ECO:0000313" key="14">
    <source>
        <dbReference type="Proteomes" id="UP000606974"/>
    </source>
</evidence>
<evidence type="ECO:0000256" key="1">
    <source>
        <dbReference type="ARBA" id="ARBA00004141"/>
    </source>
</evidence>
<evidence type="ECO:0008006" key="15">
    <source>
        <dbReference type="Google" id="ProtNLM"/>
    </source>
</evidence>
<dbReference type="EMBL" id="JAACFV010000026">
    <property type="protein sequence ID" value="KAF7510828.1"/>
    <property type="molecule type" value="Genomic_DNA"/>
</dbReference>
<feature type="domain" description="CSC1/OSCA1-like cytosolic" evidence="12">
    <location>
        <begin position="205"/>
        <end position="390"/>
    </location>
</feature>